<dbReference type="AlphaFoldDB" id="A0A1A1X238"/>
<name>A0A1A1X238_9MYCO</name>
<dbReference type="Proteomes" id="UP000193811">
    <property type="component" value="Unassembled WGS sequence"/>
</dbReference>
<dbReference type="EMBL" id="LQOP01000016">
    <property type="protein sequence ID" value="ORV26397.1"/>
    <property type="molecule type" value="Genomic_DNA"/>
</dbReference>
<keyword evidence="4" id="KW-1185">Reference proteome</keyword>
<protein>
    <submittedName>
        <fullName evidence="1">Uncharacterized protein</fullName>
    </submittedName>
</protein>
<reference evidence="1 3" key="2">
    <citation type="submission" date="2016-06" db="EMBL/GenBank/DDBJ databases">
        <authorList>
            <person name="Kjaerup R.B."/>
            <person name="Dalgaard T.S."/>
            <person name="Juul-Madsen H.R."/>
        </authorList>
    </citation>
    <scope>NUCLEOTIDE SEQUENCE [LARGE SCALE GENOMIC DNA]</scope>
    <source>
        <strain evidence="1 3">ACS1953</strain>
    </source>
</reference>
<dbReference type="EMBL" id="LZHX01000098">
    <property type="protein sequence ID" value="OBF12781.1"/>
    <property type="molecule type" value="Genomic_DNA"/>
</dbReference>
<evidence type="ECO:0000313" key="2">
    <source>
        <dbReference type="EMBL" id="ORV26397.1"/>
    </source>
</evidence>
<organism evidence="1 3">
    <name type="scientific">Mycolicibacterium conceptionense</name>
    <dbReference type="NCBI Taxonomy" id="451644"/>
    <lineage>
        <taxon>Bacteria</taxon>
        <taxon>Bacillati</taxon>
        <taxon>Actinomycetota</taxon>
        <taxon>Actinomycetes</taxon>
        <taxon>Mycobacteriales</taxon>
        <taxon>Mycobacteriaceae</taxon>
        <taxon>Mycolicibacterium</taxon>
    </lineage>
</organism>
<comment type="caution">
    <text evidence="1">The sequence shown here is derived from an EMBL/GenBank/DDBJ whole genome shotgun (WGS) entry which is preliminary data.</text>
</comment>
<gene>
    <name evidence="1" type="ORF">A5726_28405</name>
    <name evidence="2" type="ORF">AWB98_16245</name>
</gene>
<evidence type="ECO:0000313" key="4">
    <source>
        <dbReference type="Proteomes" id="UP000193811"/>
    </source>
</evidence>
<evidence type="ECO:0000313" key="1">
    <source>
        <dbReference type="EMBL" id="OBF12781.1"/>
    </source>
</evidence>
<evidence type="ECO:0000313" key="3">
    <source>
        <dbReference type="Proteomes" id="UP000093779"/>
    </source>
</evidence>
<sequence length="80" mass="7891">MQSSPGAAGEQVQQQGSGASVALAKGMDLVVVGIDSGQPVGQCAVVDLVTFLGQPADLDVQCLQGVGNAGTRPERAVALA</sequence>
<dbReference type="Proteomes" id="UP000093779">
    <property type="component" value="Unassembled WGS sequence"/>
</dbReference>
<accession>A0A1A1X238</accession>
<proteinExistence type="predicted"/>
<reference evidence="2 4" key="1">
    <citation type="submission" date="2016-01" db="EMBL/GenBank/DDBJ databases">
        <title>The new phylogeny of the genus Mycobacterium.</title>
        <authorList>
            <person name="Tarcisio F."/>
            <person name="Conor M."/>
            <person name="Antonella G."/>
            <person name="Elisabetta G."/>
            <person name="Giulia F.S."/>
            <person name="Sara T."/>
            <person name="Anna F."/>
            <person name="Clotilde B."/>
            <person name="Roberto B."/>
            <person name="Veronica D.S."/>
            <person name="Fabio R."/>
            <person name="Monica P."/>
            <person name="Olivier J."/>
            <person name="Enrico T."/>
            <person name="Nicola S."/>
        </authorList>
    </citation>
    <scope>NUCLEOTIDE SEQUENCE [LARGE SCALE GENOMIC DNA]</scope>
    <source>
        <strain evidence="2 4">CCUG 50187</strain>
    </source>
</reference>